<keyword evidence="2" id="KW-1185">Reference proteome</keyword>
<reference evidence="2" key="1">
    <citation type="submission" date="2016-09" db="EMBL/GenBank/DDBJ databases">
        <authorList>
            <person name="Jeantristanb JTB J.-T."/>
            <person name="Ricardo R."/>
        </authorList>
    </citation>
    <scope>NUCLEOTIDE SEQUENCE [LARGE SCALE GENOMIC DNA]</scope>
</reference>
<evidence type="ECO:0000313" key="2">
    <source>
        <dbReference type="Proteomes" id="UP000198372"/>
    </source>
</evidence>
<name>A0A238FEI4_9BASI</name>
<dbReference type="EMBL" id="FMSP01000005">
    <property type="protein sequence ID" value="SCV70511.1"/>
    <property type="molecule type" value="Genomic_DNA"/>
</dbReference>
<dbReference type="AlphaFoldDB" id="A0A238FEI4"/>
<proteinExistence type="predicted"/>
<evidence type="ECO:0000313" key="1">
    <source>
        <dbReference type="EMBL" id="SCV70511.1"/>
    </source>
</evidence>
<sequence>MVGREAYCRIMRTAHQGWNAMSRRCPDLACSDLMSLDAVVVVAGEAKLGEPLWTSAIFLAPLCSYRPRALGARVLFLFSWCRLESGACSLHLLLGSSIMEVKERARSYAGGEGSYQREGGASAARPGRAQRALEDGQSAVSVLPKSYSPLCDRRRLAW</sequence>
<accession>A0A238FEI4</accession>
<organism evidence="1 2">
    <name type="scientific">Microbotryum intermedium</name>
    <dbReference type="NCBI Taxonomy" id="269621"/>
    <lineage>
        <taxon>Eukaryota</taxon>
        <taxon>Fungi</taxon>
        <taxon>Dikarya</taxon>
        <taxon>Basidiomycota</taxon>
        <taxon>Pucciniomycotina</taxon>
        <taxon>Microbotryomycetes</taxon>
        <taxon>Microbotryales</taxon>
        <taxon>Microbotryaceae</taxon>
        <taxon>Microbotryum</taxon>
    </lineage>
</organism>
<protein>
    <submittedName>
        <fullName evidence="1">BQ2448_1905 protein</fullName>
    </submittedName>
</protein>
<dbReference type="Proteomes" id="UP000198372">
    <property type="component" value="Unassembled WGS sequence"/>
</dbReference>
<gene>
    <name evidence="1" type="ORF">BQ2448_1905</name>
</gene>